<evidence type="ECO:0000259" key="1">
    <source>
        <dbReference type="PROSITE" id="PS51186"/>
    </source>
</evidence>
<accession>A0A5C1E4V2</accession>
<dbReference type="InterPro" id="IPR051531">
    <property type="entry name" value="N-acetyltransferase"/>
</dbReference>
<reference evidence="2 3" key="1">
    <citation type="submission" date="2017-07" db="EMBL/GenBank/DDBJ databases">
        <title>Complete genome sequence of Oryzomicrobium terrae TPP412.</title>
        <authorList>
            <person name="Chiu L.-W."/>
            <person name="Lo K.-J."/>
            <person name="Tsai Y.-M."/>
            <person name="Lin S.-S."/>
            <person name="Kuo C.-H."/>
            <person name="Liu C.-T."/>
        </authorList>
    </citation>
    <scope>NUCLEOTIDE SEQUENCE [LARGE SCALE GENOMIC DNA]</scope>
    <source>
        <strain evidence="2 3">TPP412</strain>
    </source>
</reference>
<evidence type="ECO:0000313" key="3">
    <source>
        <dbReference type="Proteomes" id="UP000323671"/>
    </source>
</evidence>
<name>A0A5C1E4V2_9RHOO</name>
<organism evidence="2 3">
    <name type="scientific">Oryzomicrobium terrae</name>
    <dbReference type="NCBI Taxonomy" id="1735038"/>
    <lineage>
        <taxon>Bacteria</taxon>
        <taxon>Pseudomonadati</taxon>
        <taxon>Pseudomonadota</taxon>
        <taxon>Betaproteobacteria</taxon>
        <taxon>Rhodocyclales</taxon>
        <taxon>Rhodocyclaceae</taxon>
        <taxon>Oryzomicrobium</taxon>
    </lineage>
</organism>
<protein>
    <recommendedName>
        <fullName evidence="1">N-acetyltransferase domain-containing protein</fullName>
    </recommendedName>
</protein>
<feature type="domain" description="N-acetyltransferase" evidence="1">
    <location>
        <begin position="13"/>
        <end position="182"/>
    </location>
</feature>
<evidence type="ECO:0000313" key="2">
    <source>
        <dbReference type="EMBL" id="QEL63942.1"/>
    </source>
</evidence>
<dbReference type="InterPro" id="IPR016181">
    <property type="entry name" value="Acyl_CoA_acyltransferase"/>
</dbReference>
<dbReference type="RefSeq" id="WP_149424740.1">
    <property type="nucleotide sequence ID" value="NZ_CP022579.1"/>
</dbReference>
<dbReference type="Proteomes" id="UP000323671">
    <property type="component" value="Chromosome"/>
</dbReference>
<sequence length="193" mass="20882">MTPSLPILETDRLILRQWREADRAPFAALCADPEVMACFPAPLARAESDAIVERCTSLIAARGWGLWAVEAKAAGTCIGLIGLHVPAAALPFSPGVEISWRLARAWWGQGLACEGARAALGFGFDALSLDEIVAFTTLANARSRALMARLGMARDDAGDFDHPDLPAGHPLQRHCLYRLPRRQWQADAPTGSR</sequence>
<dbReference type="InterPro" id="IPR000182">
    <property type="entry name" value="GNAT_dom"/>
</dbReference>
<dbReference type="EMBL" id="CP022579">
    <property type="protein sequence ID" value="QEL63942.1"/>
    <property type="molecule type" value="Genomic_DNA"/>
</dbReference>
<gene>
    <name evidence="2" type="ORF">OTERR_04660</name>
</gene>
<keyword evidence="3" id="KW-1185">Reference proteome</keyword>
<dbReference type="PANTHER" id="PTHR43792">
    <property type="entry name" value="GNAT FAMILY, PUTATIVE (AFU_ORTHOLOGUE AFUA_3G00765)-RELATED-RELATED"/>
    <property type="match status" value="1"/>
</dbReference>
<dbReference type="SUPFAM" id="SSF55729">
    <property type="entry name" value="Acyl-CoA N-acyltransferases (Nat)"/>
    <property type="match status" value="1"/>
</dbReference>
<dbReference type="Pfam" id="PF13302">
    <property type="entry name" value="Acetyltransf_3"/>
    <property type="match status" value="1"/>
</dbReference>
<dbReference type="KEGG" id="otr:OTERR_04660"/>
<dbReference type="Gene3D" id="3.40.630.30">
    <property type="match status" value="1"/>
</dbReference>
<dbReference type="GO" id="GO:0016747">
    <property type="term" value="F:acyltransferase activity, transferring groups other than amino-acyl groups"/>
    <property type="evidence" value="ECO:0007669"/>
    <property type="project" value="InterPro"/>
</dbReference>
<dbReference type="PANTHER" id="PTHR43792:SF1">
    <property type="entry name" value="N-ACETYLTRANSFERASE DOMAIN-CONTAINING PROTEIN"/>
    <property type="match status" value="1"/>
</dbReference>
<dbReference type="PROSITE" id="PS51186">
    <property type="entry name" value="GNAT"/>
    <property type="match status" value="1"/>
</dbReference>
<dbReference type="AlphaFoldDB" id="A0A5C1E4V2"/>
<proteinExistence type="predicted"/>